<name>A0A7L6N6L4_9MOLU</name>
<dbReference type="KEGG" id="tbk:HF295_07170"/>
<organism evidence="2 3">
    <name type="scientific">Hujiaoplasma nucleasis</name>
    <dbReference type="NCBI Taxonomy" id="2725268"/>
    <lineage>
        <taxon>Bacteria</taxon>
        <taxon>Bacillati</taxon>
        <taxon>Mycoplasmatota</taxon>
        <taxon>Mollicutes</taxon>
        <taxon>Candidatus Izemoplasmatales</taxon>
        <taxon>Hujiaoplasmataceae</taxon>
        <taxon>Hujiaoplasma</taxon>
    </lineage>
</organism>
<keyword evidence="1" id="KW-0472">Membrane</keyword>
<keyword evidence="1" id="KW-1133">Transmembrane helix</keyword>
<gene>
    <name evidence="2" type="ORF">HF295_07170</name>
</gene>
<keyword evidence="3" id="KW-1185">Reference proteome</keyword>
<feature type="transmembrane region" description="Helical" evidence="1">
    <location>
        <begin position="173"/>
        <end position="195"/>
    </location>
</feature>
<evidence type="ECO:0000313" key="3">
    <source>
        <dbReference type="Proteomes" id="UP000512167"/>
    </source>
</evidence>
<dbReference type="RefSeq" id="WP_312031481.1">
    <property type="nucleotide sequence ID" value="NZ_CP051151.1"/>
</dbReference>
<reference evidence="2 3" key="1">
    <citation type="submission" date="2020-04" db="EMBL/GenBank/DDBJ databases">
        <authorList>
            <person name="Zheng R.K."/>
            <person name="Sun C.M."/>
        </authorList>
    </citation>
    <scope>NUCLEOTIDE SEQUENCE [LARGE SCALE GENOMIC DNA]</scope>
    <source>
        <strain evidence="3">zrk29</strain>
    </source>
</reference>
<feature type="transmembrane region" description="Helical" evidence="1">
    <location>
        <begin position="119"/>
        <end position="138"/>
    </location>
</feature>
<keyword evidence="1" id="KW-0812">Transmembrane</keyword>
<evidence type="ECO:0000256" key="1">
    <source>
        <dbReference type="SAM" id="Phobius"/>
    </source>
</evidence>
<dbReference type="AlphaFoldDB" id="A0A7L6N6L4"/>
<feature type="transmembrane region" description="Helical" evidence="1">
    <location>
        <begin position="86"/>
        <end position="107"/>
    </location>
</feature>
<dbReference type="EMBL" id="CP051151">
    <property type="protein sequence ID" value="QLY40635.1"/>
    <property type="molecule type" value="Genomic_DNA"/>
</dbReference>
<dbReference type="Proteomes" id="UP000512167">
    <property type="component" value="Chromosome"/>
</dbReference>
<protein>
    <submittedName>
        <fullName evidence="2">Uncharacterized protein</fullName>
    </submittedName>
</protein>
<accession>A0A7L6N6L4</accession>
<sequence length="203" mass="21881">MKLKHHLSIALVIILVSLFLTALVTTTAVPALGVDKESTTSIWKLMWENLFTDIPSENTRDSLVALGLPESVALDLIEEHGTGTSFLSGLLGLLPILGLIGGITGLVILELKKKFIKPLLYGAFGLVFFSFWLIWFTAPSKLNGIESMYNSLNAINPAFPATMGTMMVEGTEITMAIGLLFASIGSLYGIGALILNNLNKIEL</sequence>
<evidence type="ECO:0000313" key="2">
    <source>
        <dbReference type="EMBL" id="QLY40635.1"/>
    </source>
</evidence>
<proteinExistence type="predicted"/>